<dbReference type="GeneTree" id="ENSGT00940000162007"/>
<evidence type="ECO:0000259" key="1">
    <source>
        <dbReference type="PROSITE" id="PS50053"/>
    </source>
</evidence>
<dbReference type="PROSITE" id="PS50053">
    <property type="entry name" value="UBIQUITIN_2"/>
    <property type="match status" value="2"/>
</dbReference>
<dbReference type="GeneID" id="115545303"/>
<dbReference type="Proteomes" id="UP000694546">
    <property type="component" value="Chromosome 6"/>
</dbReference>
<dbReference type="InterPro" id="IPR029071">
    <property type="entry name" value="Ubiquitin-like_domsf"/>
</dbReference>
<dbReference type="Gene3D" id="3.10.20.90">
    <property type="entry name" value="Phosphatidylinositol 3-kinase Catalytic Subunit, Chain A, domain 1"/>
    <property type="match status" value="2"/>
</dbReference>
<accession>A0A8C5A3X6</accession>
<reference evidence="2" key="1">
    <citation type="submission" date="2025-08" db="UniProtKB">
        <authorList>
            <consortium name="Ensembl"/>
        </authorList>
    </citation>
    <scope>IDENTIFICATION</scope>
</reference>
<feature type="domain" description="Ubiquitin-like" evidence="1">
    <location>
        <begin position="1"/>
        <end position="75"/>
    </location>
</feature>
<name>A0A8C5A3X6_GADMO</name>
<keyword evidence="3" id="KW-1185">Reference proteome</keyword>
<dbReference type="InterPro" id="IPR050158">
    <property type="entry name" value="Ubiquitin_ubiquitin-like"/>
</dbReference>
<dbReference type="SMART" id="SM00213">
    <property type="entry name" value="UBQ"/>
    <property type="match status" value="2"/>
</dbReference>
<dbReference type="RefSeq" id="XP_030214174.1">
    <property type="nucleotide sequence ID" value="XM_030358314.1"/>
</dbReference>
<dbReference type="AlphaFoldDB" id="A0A8C5A3X6"/>
<feature type="domain" description="Ubiquitin-like" evidence="1">
    <location>
        <begin position="76"/>
        <end position="152"/>
    </location>
</feature>
<evidence type="ECO:0000313" key="2">
    <source>
        <dbReference type="Ensembl" id="ENSGMOP00000026161.1"/>
    </source>
</evidence>
<dbReference type="RefSeq" id="XP_030214173.1">
    <property type="nucleotide sequence ID" value="XM_030358313.1"/>
</dbReference>
<dbReference type="OrthoDB" id="1885901at2759"/>
<dbReference type="Ensembl" id="ENSGMOT00000024172.1">
    <property type="protein sequence ID" value="ENSGMOP00000026161.1"/>
    <property type="gene ID" value="ENSGMOG00000024416.1"/>
</dbReference>
<dbReference type="PRINTS" id="PR00348">
    <property type="entry name" value="UBIQUITIN"/>
</dbReference>
<reference evidence="2" key="2">
    <citation type="submission" date="2025-09" db="UniProtKB">
        <authorList>
            <consortium name="Ensembl"/>
        </authorList>
    </citation>
    <scope>IDENTIFICATION</scope>
</reference>
<gene>
    <name evidence="2" type="primary">LOC115545303</name>
</gene>
<sequence length="152" mass="16932">MNITITLLGGEPRPLIVPPGTTVGSLKILIFQKFHISPERLSVDKIILDDDLKDLSFYGVLPCANIFVLVQEPNNIQVFLKTEKGENHTYNIRPGETVAGFKVKVKQREGVAEDQQRLIHEGKQLDHGSHTLVSYNVREGSTIFLTGRLRGG</sequence>
<dbReference type="InterPro" id="IPR019956">
    <property type="entry name" value="Ubiquitin_dom"/>
</dbReference>
<dbReference type="KEGG" id="gmh:115545303"/>
<dbReference type="Pfam" id="PF00240">
    <property type="entry name" value="ubiquitin"/>
    <property type="match status" value="1"/>
</dbReference>
<organism evidence="2 3">
    <name type="scientific">Gadus morhua</name>
    <name type="common">Atlantic cod</name>
    <dbReference type="NCBI Taxonomy" id="8049"/>
    <lineage>
        <taxon>Eukaryota</taxon>
        <taxon>Metazoa</taxon>
        <taxon>Chordata</taxon>
        <taxon>Craniata</taxon>
        <taxon>Vertebrata</taxon>
        <taxon>Euteleostomi</taxon>
        <taxon>Actinopterygii</taxon>
        <taxon>Neopterygii</taxon>
        <taxon>Teleostei</taxon>
        <taxon>Neoteleostei</taxon>
        <taxon>Acanthomorphata</taxon>
        <taxon>Zeiogadaria</taxon>
        <taxon>Gadariae</taxon>
        <taxon>Gadiformes</taxon>
        <taxon>Gadoidei</taxon>
        <taxon>Gadidae</taxon>
        <taxon>Gadus</taxon>
    </lineage>
</organism>
<dbReference type="OMA" id="VLPCANI"/>
<dbReference type="InterPro" id="IPR000626">
    <property type="entry name" value="Ubiquitin-like_dom"/>
</dbReference>
<proteinExistence type="predicted"/>
<dbReference type="PANTHER" id="PTHR10666">
    <property type="entry name" value="UBIQUITIN"/>
    <property type="match status" value="1"/>
</dbReference>
<protein>
    <submittedName>
        <fullName evidence="2">ISG15 ubiquitin like modifier</fullName>
    </submittedName>
</protein>
<evidence type="ECO:0000313" key="3">
    <source>
        <dbReference type="Proteomes" id="UP000694546"/>
    </source>
</evidence>
<dbReference type="CDD" id="cd17039">
    <property type="entry name" value="Ubl_ubiquitin_like"/>
    <property type="match status" value="1"/>
</dbReference>
<dbReference type="SUPFAM" id="SSF54236">
    <property type="entry name" value="Ubiquitin-like"/>
    <property type="match status" value="2"/>
</dbReference>